<accession>A0A9E8AA74</accession>
<dbReference type="Gene3D" id="2.30.30.640">
    <property type="match status" value="1"/>
</dbReference>
<dbReference type="SUPFAM" id="SSF161008">
    <property type="entry name" value="Viral glycoprotein ectodomain-like"/>
    <property type="match status" value="1"/>
</dbReference>
<evidence type="ECO:0000259" key="10">
    <source>
        <dbReference type="Pfam" id="PF00974"/>
    </source>
</evidence>
<dbReference type="Gene3D" id="2.30.29.130">
    <property type="match status" value="1"/>
</dbReference>
<keyword evidence="8" id="KW-0325">Glycoprotein</keyword>
<keyword evidence="5" id="KW-0261">Viral envelope protein</keyword>
<evidence type="ECO:0000256" key="8">
    <source>
        <dbReference type="ARBA" id="ARBA00023180"/>
    </source>
</evidence>
<evidence type="ECO:0000256" key="2">
    <source>
        <dbReference type="ARBA" id="ARBA00022692"/>
    </source>
</evidence>
<evidence type="ECO:0000256" key="1">
    <source>
        <dbReference type="ARBA" id="ARBA00004563"/>
    </source>
</evidence>
<evidence type="ECO:0000256" key="9">
    <source>
        <dbReference type="SAM" id="Phobius"/>
    </source>
</evidence>
<keyword evidence="3" id="KW-0732">Signal</keyword>
<protein>
    <submittedName>
        <fullName evidence="12">Glycoprotein</fullName>
    </submittedName>
</protein>
<feature type="domain" description="Spike glycoprotein G central" evidence="11">
    <location>
        <begin position="266"/>
        <end position="386"/>
    </location>
</feature>
<sequence>MHPLILVVVAASTLVSSLVVNEMYMFPREKNYIWKPINLSALHCPLSPTETTIHNPQSVQVRLLRPSGHLDSHITGYICSKLKLSVQCSVNFLGWKTLSHRTEDVSPGLGECTEALHRQQQGDISSIPAFPAPNCGWMNDLWASATFLLMTLHPVSVDPYSGDLVDRIFPGGSCKDKFCKTVHHGAHWVSNSRVPEMCSQWEVIPGTMGTSRDGDPWVLLPLLGHKSLVDVCKITFCGHTGWRLVTGEFLIFESGLSSHLLRAPPCPAGSEVGELSVAGELGLANLQLMREELRLQCLSTLTTILATGRVSAFQLGFFTPSQIGPGEAYRLNGPRLEEAKVDYIEVSRFPTTGVSDIIGYMVNGSEVTWSDWTPLSNSNKTTGPNGVVRLSSGVVLIPQLESRRLISDLVMMIGQEVHLARHPHRDIESNFSDLIVTSERDEGKPGEWSLLSWLFGKFRWEGTLVIVGTILILIIGVRLVIKTTRCTCRSRSKPTIHSWDQVDSSSV</sequence>
<feature type="transmembrane region" description="Helical" evidence="9">
    <location>
        <begin position="462"/>
        <end position="481"/>
    </location>
</feature>
<reference evidence="12" key="1">
    <citation type="submission" date="2022-05" db="EMBL/GenBank/DDBJ databases">
        <authorList>
            <person name="Cao W."/>
            <person name="Jia N."/>
            <person name="Lam T.T.-Y."/>
            <person name="Ni X."/>
            <person name="Liu J."/>
        </authorList>
    </citation>
    <scope>NUCLEOTIDE SEQUENCE</scope>
    <source>
        <strain evidence="12">TIGMIC 22</strain>
    </source>
</reference>
<keyword evidence="6 9" id="KW-1133">Transmembrane helix</keyword>
<name>A0A9E8AA74_9RHAB</name>
<organism evidence="12">
    <name type="scientific">Huanggang Rhabd tick virus 1</name>
    <dbReference type="NCBI Taxonomy" id="2972320"/>
    <lineage>
        <taxon>Viruses</taxon>
        <taxon>Riboviria</taxon>
        <taxon>Orthornavirae</taxon>
        <taxon>Negarnaviricota</taxon>
        <taxon>Haploviricotina</taxon>
        <taxon>Monjiviricetes</taxon>
        <taxon>Mononegavirales</taxon>
        <taxon>Rhabdoviridae</taxon>
        <taxon>Alpharhabdovirinae</taxon>
        <taxon>Alpharicinrhavirus</taxon>
        <taxon>Alpharicinrhavirus huanggang</taxon>
    </lineage>
</organism>
<evidence type="ECO:0000256" key="6">
    <source>
        <dbReference type="ARBA" id="ARBA00022989"/>
    </source>
</evidence>
<evidence type="ECO:0000256" key="4">
    <source>
        <dbReference type="ARBA" id="ARBA00022844"/>
    </source>
</evidence>
<proteinExistence type="predicted"/>
<comment type="subcellular location">
    <subcellularLocation>
        <location evidence="1">Virion membrane</location>
        <topology evidence="1">Single-pass type I membrane protein</topology>
    </subcellularLocation>
</comment>
<dbReference type="EMBL" id="ON746518">
    <property type="protein sequence ID" value="UYL95542.1"/>
    <property type="molecule type" value="Viral_cRNA"/>
</dbReference>
<keyword evidence="2 9" id="KW-0812">Transmembrane</keyword>
<dbReference type="Pfam" id="PF00974">
    <property type="entry name" value="Rhabdo_glycop_FD"/>
    <property type="match status" value="1"/>
</dbReference>
<dbReference type="Pfam" id="PF24833">
    <property type="entry name" value="Rhabdo_glycop_CD"/>
    <property type="match status" value="1"/>
</dbReference>
<feature type="domain" description="Spike glycoprotein fusion" evidence="10">
    <location>
        <begin position="75"/>
        <end position="174"/>
    </location>
</feature>
<dbReference type="InterPro" id="IPR055447">
    <property type="entry name" value="Rhabdo_glycop_CD"/>
</dbReference>
<dbReference type="GO" id="GO:0055036">
    <property type="term" value="C:virion membrane"/>
    <property type="evidence" value="ECO:0007669"/>
    <property type="project" value="UniProtKB-SubCell"/>
</dbReference>
<evidence type="ECO:0000259" key="11">
    <source>
        <dbReference type="Pfam" id="PF24833"/>
    </source>
</evidence>
<keyword evidence="4" id="KW-0946">Virion</keyword>
<evidence type="ECO:0000256" key="3">
    <source>
        <dbReference type="ARBA" id="ARBA00022729"/>
    </source>
</evidence>
<evidence type="ECO:0000313" key="12">
    <source>
        <dbReference type="EMBL" id="UYL95542.1"/>
    </source>
</evidence>
<dbReference type="GO" id="GO:0019031">
    <property type="term" value="C:viral envelope"/>
    <property type="evidence" value="ECO:0007669"/>
    <property type="project" value="InterPro"/>
</dbReference>
<evidence type="ECO:0000256" key="5">
    <source>
        <dbReference type="ARBA" id="ARBA00022879"/>
    </source>
</evidence>
<evidence type="ECO:0000256" key="7">
    <source>
        <dbReference type="ARBA" id="ARBA00023136"/>
    </source>
</evidence>
<keyword evidence="7 9" id="KW-0472">Membrane</keyword>
<dbReference type="InterPro" id="IPR001903">
    <property type="entry name" value="Rhabdo_glycop_FD"/>
</dbReference>